<evidence type="ECO:0000313" key="5">
    <source>
        <dbReference type="Proteomes" id="UP000504632"/>
    </source>
</evidence>
<accession>A0A6J2WM09</accession>
<comment type="similarity">
    <text evidence="1">Belongs to the CDR2 family.</text>
</comment>
<feature type="region of interest" description="Disordered" evidence="4">
    <location>
        <begin position="290"/>
        <end position="309"/>
    </location>
</feature>
<reference evidence="6" key="1">
    <citation type="submission" date="2025-08" db="UniProtKB">
        <authorList>
            <consortium name="RefSeq"/>
        </authorList>
    </citation>
    <scope>IDENTIFICATION</scope>
</reference>
<dbReference type="FunCoup" id="A0A6J2WM09">
    <property type="interactions" value="247"/>
</dbReference>
<dbReference type="OrthoDB" id="10059415at2759"/>
<protein>
    <submittedName>
        <fullName evidence="6">Cerebellar degeneration-related protein 2</fullName>
    </submittedName>
</protein>
<keyword evidence="2 3" id="KW-0175">Coiled coil</keyword>
<evidence type="ECO:0000256" key="3">
    <source>
        <dbReference type="SAM" id="Coils"/>
    </source>
</evidence>
<name>A0A6J2WM09_CHACN</name>
<feature type="coiled-coil region" evidence="3">
    <location>
        <begin position="106"/>
        <end position="140"/>
    </location>
</feature>
<proteinExistence type="inferred from homology"/>
<evidence type="ECO:0000313" key="6">
    <source>
        <dbReference type="RefSeq" id="XP_030645529.1"/>
    </source>
</evidence>
<dbReference type="InterPro" id="IPR026079">
    <property type="entry name" value="CDR2"/>
</dbReference>
<feature type="region of interest" description="Disordered" evidence="4">
    <location>
        <begin position="379"/>
        <end position="406"/>
    </location>
</feature>
<evidence type="ECO:0000256" key="2">
    <source>
        <dbReference type="ARBA" id="ARBA00023054"/>
    </source>
</evidence>
<dbReference type="AlphaFoldDB" id="A0A6J2WM09"/>
<dbReference type="CTD" id="100148175"/>
<feature type="coiled-coil region" evidence="3">
    <location>
        <begin position="199"/>
        <end position="264"/>
    </location>
</feature>
<dbReference type="GeneID" id="115825986"/>
<evidence type="ECO:0000256" key="1">
    <source>
        <dbReference type="ARBA" id="ARBA00009019"/>
    </source>
</evidence>
<dbReference type="Proteomes" id="UP000504632">
    <property type="component" value="Chromosome 13"/>
</dbReference>
<dbReference type="RefSeq" id="XP_030645529.1">
    <property type="nucleotide sequence ID" value="XM_030789669.1"/>
</dbReference>
<organism evidence="5 6">
    <name type="scientific">Chanos chanos</name>
    <name type="common">Milkfish</name>
    <name type="synonym">Mugil chanos</name>
    <dbReference type="NCBI Taxonomy" id="29144"/>
    <lineage>
        <taxon>Eukaryota</taxon>
        <taxon>Metazoa</taxon>
        <taxon>Chordata</taxon>
        <taxon>Craniata</taxon>
        <taxon>Vertebrata</taxon>
        <taxon>Euteleostomi</taxon>
        <taxon>Actinopterygii</taxon>
        <taxon>Neopterygii</taxon>
        <taxon>Teleostei</taxon>
        <taxon>Ostariophysi</taxon>
        <taxon>Gonorynchiformes</taxon>
        <taxon>Chanidae</taxon>
        <taxon>Chanos</taxon>
    </lineage>
</organism>
<gene>
    <name evidence="6" type="primary">cdr2a</name>
</gene>
<feature type="compositionally biased region" description="Basic and acidic residues" evidence="4">
    <location>
        <begin position="290"/>
        <end position="299"/>
    </location>
</feature>
<dbReference type="PANTHER" id="PTHR19232:SF1">
    <property type="entry name" value="CEREBELLAR DEGENERATION-RELATED PROTEIN 2"/>
    <property type="match status" value="1"/>
</dbReference>
<dbReference type="PANTHER" id="PTHR19232">
    <property type="entry name" value="CENTROCORTIN FAMILY MEMBER"/>
    <property type="match status" value="1"/>
</dbReference>
<evidence type="ECO:0000256" key="4">
    <source>
        <dbReference type="SAM" id="MobiDB-lite"/>
    </source>
</evidence>
<sequence>MLTDVIIEEDFEHKEEESWYSKKDLERDLHLAAELGKTLLDRNHELEQGLQQMYSTNQEQLQEIEYLTKQVDLLRQMNEQHAKVYEQLDIAARDLEQSNHRLVLDNRAAQHKIQSLTEMIDGLQMQMEGLQRQVEELKSAQSERCRRDLTEQRRCLGAQSISCLKELYDLQHDKFVSSESLRGEQSWPALDSCLVEEENSSMQRSVETLQAQLASERARREGAEREMALTLQENDALEQRLALLEGSRRRQAELEAEVEELRQLWRAETASARRVDLLLPDAVFFPAEEKAAGDDKAEEAGPEAGASKAVIRGRRRCSSEVSHAEEIRRRHDRTCIRRAQAVKQRGISLLNEVDAQYSALQVKYEELLRRCQQGADSLSHKAVQTPAAQASTHPHAPDAPSRAIGSTATAAGGLSLADEIHQPEYKALFKEIFTCIQKTKEDLSENRNKPSLEE</sequence>
<keyword evidence="5" id="KW-1185">Reference proteome</keyword>
<dbReference type="InParanoid" id="A0A6J2WM09"/>